<feature type="region of interest" description="Disordered" evidence="12">
    <location>
        <begin position="147"/>
        <end position="177"/>
    </location>
</feature>
<feature type="compositionally biased region" description="Polar residues" evidence="12">
    <location>
        <begin position="245"/>
        <end position="265"/>
    </location>
</feature>
<gene>
    <name evidence="14" type="ORF">FGO68_gene413</name>
</gene>
<feature type="compositionally biased region" description="Low complexity" evidence="12">
    <location>
        <begin position="193"/>
        <end position="207"/>
    </location>
</feature>
<keyword evidence="15" id="KW-1185">Reference proteome</keyword>
<dbReference type="Gene3D" id="3.30.200.20">
    <property type="entry name" value="Phosphorylase Kinase, domain 1"/>
    <property type="match status" value="1"/>
</dbReference>
<dbReference type="Proteomes" id="UP000785679">
    <property type="component" value="Unassembled WGS sequence"/>
</dbReference>
<dbReference type="Pfam" id="PF00069">
    <property type="entry name" value="Pkinase"/>
    <property type="match status" value="1"/>
</dbReference>
<evidence type="ECO:0000256" key="6">
    <source>
        <dbReference type="ARBA" id="ARBA00022777"/>
    </source>
</evidence>
<dbReference type="EMBL" id="RRYP01001820">
    <property type="protein sequence ID" value="TNV85461.1"/>
    <property type="molecule type" value="Genomic_DNA"/>
</dbReference>
<organism evidence="14 15">
    <name type="scientific">Halteria grandinella</name>
    <dbReference type="NCBI Taxonomy" id="5974"/>
    <lineage>
        <taxon>Eukaryota</taxon>
        <taxon>Sar</taxon>
        <taxon>Alveolata</taxon>
        <taxon>Ciliophora</taxon>
        <taxon>Intramacronucleata</taxon>
        <taxon>Spirotrichea</taxon>
        <taxon>Stichotrichia</taxon>
        <taxon>Sporadotrichida</taxon>
        <taxon>Halteriidae</taxon>
        <taxon>Halteria</taxon>
    </lineage>
</organism>
<evidence type="ECO:0000256" key="10">
    <source>
        <dbReference type="ARBA" id="ARBA00051680"/>
    </source>
</evidence>
<keyword evidence="7 11" id="KW-0067">ATP-binding</keyword>
<feature type="binding site" evidence="11">
    <location>
        <position position="724"/>
    </location>
    <ligand>
        <name>ATP</name>
        <dbReference type="ChEBI" id="CHEBI:30616"/>
    </ligand>
</feature>
<comment type="catalytic activity">
    <reaction evidence="9">
        <text>L-threonyl-[protein] + ATP = O-phospho-L-threonyl-[protein] + ADP + H(+)</text>
        <dbReference type="Rhea" id="RHEA:46608"/>
        <dbReference type="Rhea" id="RHEA-COMP:11060"/>
        <dbReference type="Rhea" id="RHEA-COMP:11605"/>
        <dbReference type="ChEBI" id="CHEBI:15378"/>
        <dbReference type="ChEBI" id="CHEBI:30013"/>
        <dbReference type="ChEBI" id="CHEBI:30616"/>
        <dbReference type="ChEBI" id="CHEBI:61977"/>
        <dbReference type="ChEBI" id="CHEBI:456216"/>
        <dbReference type="EC" id="2.7.12.1"/>
    </reaction>
</comment>
<dbReference type="CDD" id="cd14210">
    <property type="entry name" value="PKc_DYRK"/>
    <property type="match status" value="1"/>
</dbReference>
<evidence type="ECO:0000256" key="4">
    <source>
        <dbReference type="ARBA" id="ARBA00022679"/>
    </source>
</evidence>
<dbReference type="InterPro" id="IPR050494">
    <property type="entry name" value="Ser_Thr_dual-spec_kinase"/>
</dbReference>
<feature type="domain" description="Protein kinase" evidence="13">
    <location>
        <begin position="693"/>
        <end position="991"/>
    </location>
</feature>
<dbReference type="AlphaFoldDB" id="A0A8J8T8L1"/>
<feature type="region of interest" description="Disordered" evidence="12">
    <location>
        <begin position="226"/>
        <end position="277"/>
    </location>
</feature>
<dbReference type="GO" id="GO:0005856">
    <property type="term" value="C:cytoskeleton"/>
    <property type="evidence" value="ECO:0007669"/>
    <property type="project" value="TreeGrafter"/>
</dbReference>
<dbReference type="PROSITE" id="PS50011">
    <property type="entry name" value="PROTEIN_KINASE_DOM"/>
    <property type="match status" value="1"/>
</dbReference>
<evidence type="ECO:0000256" key="8">
    <source>
        <dbReference type="ARBA" id="ARBA00049003"/>
    </source>
</evidence>
<dbReference type="SUPFAM" id="SSF56112">
    <property type="entry name" value="Protein kinase-like (PK-like)"/>
    <property type="match status" value="1"/>
</dbReference>
<dbReference type="PROSITE" id="PS00107">
    <property type="entry name" value="PROTEIN_KINASE_ATP"/>
    <property type="match status" value="1"/>
</dbReference>
<proteinExistence type="inferred from homology"/>
<dbReference type="GO" id="GO:0005737">
    <property type="term" value="C:cytoplasm"/>
    <property type="evidence" value="ECO:0007669"/>
    <property type="project" value="TreeGrafter"/>
</dbReference>
<comment type="catalytic activity">
    <reaction evidence="8">
        <text>L-seryl-[protein] + ATP = O-phospho-L-seryl-[protein] + ADP + H(+)</text>
        <dbReference type="Rhea" id="RHEA:17989"/>
        <dbReference type="Rhea" id="RHEA-COMP:9863"/>
        <dbReference type="Rhea" id="RHEA-COMP:11604"/>
        <dbReference type="ChEBI" id="CHEBI:15378"/>
        <dbReference type="ChEBI" id="CHEBI:29999"/>
        <dbReference type="ChEBI" id="CHEBI:30616"/>
        <dbReference type="ChEBI" id="CHEBI:83421"/>
        <dbReference type="ChEBI" id="CHEBI:456216"/>
        <dbReference type="EC" id="2.7.12.1"/>
    </reaction>
</comment>
<sequence length="1010" mass="111791">MISTTSGATNSKSPVGLNGMQNLGNRMHTISPRIPGPADHSLATVIQQIQGQRNSQARDIINKSTNITGGLANNVLMQSVNGIGDQRGAGNATTIRGADEDTVKQRVLQLSSISGGIALSNGGAQMIQKSKITPKNLQLSFINQSINSGRMPEVPGGQGDTPSSQYQSIQQSNNQRQRLGNQTALYWQQQNPSQGSTSTKNSQQSNQIAQNRGSTIPTQRGELNQAPAQPQLKLQKPTSRGALNGSKQGGLSSRFNRNNSKLQAHNSRDNGGYPGVSGAQKLNQTIYSTAKQTINTSQSPISSQRAALMESIQQQQQQLIFSLQQQQILAQQEQTTPKGNIPQLGWNNHQTNINIINNINSDAGMFGSQQTPHSNTISARRNHQAAALVSVNNQLKEIYLGNNMHSNTNSHRDSLANGGNNLATSGIRKQQFKTRQQKLHQVNNPQIMQPQTINELTIPQLNMNLAQINPGIQLLSQTPKRLTGMIGQETSQTRAPQQSHFPPVSTTSNMQQMVESDLRVTNLHQKRASNRTTIGGVSSDLQSSFISGGVGALKTIDTGGQSLTRQQQAQIMHSKEAISSQGNASNASSIVSQSQFPLTGSEAARVYHQYLTPFERDEIRSFEIVYYMNLTANRKAQVLNGNISTLSPHPGGENTTNQEGGPPAQASNFNNGFDSEDGDYLGIEQGDQLNYRYEVVKKLGRGAFGVVIRCVDHRSPNKEQIALKILKNKKKLHKQGKIEIKILEMLRDDDLEDKRNVVTIRDSFTFRNHVCISFELLSINLYQFIKNNEFQGFSIALTKRFTIQLLVALQYLFKYKIVHCDLKPENVLLAKPNKSKVKLIDFGSSCFEEERYYTYIQSRFYRAPEIMLGIPYTTAIDMWSLGCIVFECLVGIPLFAGENERDQMLAIMEVTGLPPRSLIAQATRRKVFFDDDYNPLVKPNSRGKIRKPGSKPLDLILKVADPDLVQFLSGCFEWKPEKRLKPGEALQTPWIQKAITESRLQNNNKQAKQI</sequence>
<dbReference type="GO" id="GO:0004712">
    <property type="term" value="F:protein serine/threonine/tyrosine kinase activity"/>
    <property type="evidence" value="ECO:0007669"/>
    <property type="project" value="UniProtKB-EC"/>
</dbReference>
<protein>
    <recommendedName>
        <fullName evidence="2">dual-specificity kinase</fullName>
        <ecNumber evidence="2">2.7.12.1</ecNumber>
    </recommendedName>
</protein>
<comment type="catalytic activity">
    <reaction evidence="10">
        <text>L-tyrosyl-[protein] + ATP = O-phospho-L-tyrosyl-[protein] + ADP + H(+)</text>
        <dbReference type="Rhea" id="RHEA:10596"/>
        <dbReference type="Rhea" id="RHEA-COMP:10136"/>
        <dbReference type="Rhea" id="RHEA-COMP:20101"/>
        <dbReference type="ChEBI" id="CHEBI:15378"/>
        <dbReference type="ChEBI" id="CHEBI:30616"/>
        <dbReference type="ChEBI" id="CHEBI:46858"/>
        <dbReference type="ChEBI" id="CHEBI:61978"/>
        <dbReference type="ChEBI" id="CHEBI:456216"/>
        <dbReference type="EC" id="2.7.12.1"/>
    </reaction>
</comment>
<dbReference type="EC" id="2.7.12.1" evidence="2"/>
<evidence type="ECO:0000256" key="5">
    <source>
        <dbReference type="ARBA" id="ARBA00022741"/>
    </source>
</evidence>
<dbReference type="InterPro" id="IPR042521">
    <property type="entry name" value="DYRK"/>
</dbReference>
<feature type="region of interest" description="Disordered" evidence="12">
    <location>
        <begin position="642"/>
        <end position="671"/>
    </location>
</feature>
<evidence type="ECO:0000313" key="15">
    <source>
        <dbReference type="Proteomes" id="UP000785679"/>
    </source>
</evidence>
<dbReference type="PANTHER" id="PTHR24058:SF22">
    <property type="entry name" value="DUAL SPECIFICITY TYROSINE-PHOSPHORYLATION-REGULATED KINASE 4"/>
    <property type="match status" value="1"/>
</dbReference>
<keyword evidence="5 11" id="KW-0547">Nucleotide-binding</keyword>
<dbReference type="PANTHER" id="PTHR24058">
    <property type="entry name" value="DUAL SPECIFICITY PROTEIN KINASE"/>
    <property type="match status" value="1"/>
</dbReference>
<dbReference type="InterPro" id="IPR000719">
    <property type="entry name" value="Prot_kinase_dom"/>
</dbReference>
<dbReference type="Gene3D" id="1.10.510.10">
    <property type="entry name" value="Transferase(Phosphotransferase) domain 1"/>
    <property type="match status" value="1"/>
</dbReference>
<dbReference type="Gene3D" id="3.30.10.30">
    <property type="entry name" value="DYRK"/>
    <property type="match status" value="1"/>
</dbReference>
<evidence type="ECO:0000313" key="14">
    <source>
        <dbReference type="EMBL" id="TNV85461.1"/>
    </source>
</evidence>
<dbReference type="PROSITE" id="PS00108">
    <property type="entry name" value="PROTEIN_KINASE_ST"/>
    <property type="match status" value="1"/>
</dbReference>
<evidence type="ECO:0000256" key="11">
    <source>
        <dbReference type="PROSITE-ProRule" id="PRU10141"/>
    </source>
</evidence>
<evidence type="ECO:0000256" key="9">
    <source>
        <dbReference type="ARBA" id="ARBA00049308"/>
    </source>
</evidence>
<reference evidence="14" key="1">
    <citation type="submission" date="2019-06" db="EMBL/GenBank/DDBJ databases">
        <authorList>
            <person name="Zheng W."/>
        </authorList>
    </citation>
    <scope>NUCLEOTIDE SEQUENCE</scope>
    <source>
        <strain evidence="14">QDHG01</strain>
    </source>
</reference>
<dbReference type="GO" id="GO:0005524">
    <property type="term" value="F:ATP binding"/>
    <property type="evidence" value="ECO:0007669"/>
    <property type="project" value="UniProtKB-UniRule"/>
</dbReference>
<accession>A0A8J8T8L1</accession>
<evidence type="ECO:0000259" key="13">
    <source>
        <dbReference type="PROSITE" id="PS50011"/>
    </source>
</evidence>
<evidence type="ECO:0000256" key="7">
    <source>
        <dbReference type="ARBA" id="ARBA00022840"/>
    </source>
</evidence>
<evidence type="ECO:0000256" key="2">
    <source>
        <dbReference type="ARBA" id="ARBA00013203"/>
    </source>
</evidence>
<keyword evidence="6" id="KW-0418">Kinase</keyword>
<feature type="region of interest" description="Disordered" evidence="12">
    <location>
        <begin position="189"/>
        <end position="212"/>
    </location>
</feature>
<evidence type="ECO:0000256" key="3">
    <source>
        <dbReference type="ARBA" id="ARBA00022527"/>
    </source>
</evidence>
<keyword evidence="4" id="KW-0808">Transferase</keyword>
<comment type="similarity">
    <text evidence="1">Belongs to the protein kinase superfamily. CMGC Ser/Thr protein kinase family. MNB/DYRK subfamily.</text>
</comment>
<dbReference type="InterPro" id="IPR011009">
    <property type="entry name" value="Kinase-like_dom_sf"/>
</dbReference>
<name>A0A8J8T8L1_HALGN</name>
<feature type="compositionally biased region" description="Low complexity" evidence="12">
    <location>
        <begin position="163"/>
        <end position="177"/>
    </location>
</feature>
<evidence type="ECO:0000256" key="1">
    <source>
        <dbReference type="ARBA" id="ARBA00008867"/>
    </source>
</evidence>
<dbReference type="SMART" id="SM00220">
    <property type="entry name" value="S_TKc"/>
    <property type="match status" value="1"/>
</dbReference>
<comment type="caution">
    <text evidence="14">The sequence shown here is derived from an EMBL/GenBank/DDBJ whole genome shotgun (WGS) entry which is preliminary data.</text>
</comment>
<dbReference type="GO" id="GO:0004674">
    <property type="term" value="F:protein serine/threonine kinase activity"/>
    <property type="evidence" value="ECO:0007669"/>
    <property type="project" value="UniProtKB-KW"/>
</dbReference>
<keyword evidence="3" id="KW-0723">Serine/threonine-protein kinase</keyword>
<evidence type="ECO:0000256" key="12">
    <source>
        <dbReference type="SAM" id="MobiDB-lite"/>
    </source>
</evidence>
<dbReference type="InterPro" id="IPR008271">
    <property type="entry name" value="Ser/Thr_kinase_AS"/>
</dbReference>
<dbReference type="InterPro" id="IPR017441">
    <property type="entry name" value="Protein_kinase_ATP_BS"/>
</dbReference>
<dbReference type="OrthoDB" id="9332038at2759"/>